<feature type="non-terminal residue" evidence="2">
    <location>
        <position position="1"/>
    </location>
</feature>
<reference evidence="2 3" key="1">
    <citation type="journal article" date="2017" name="FEMS Microbiol. Ecol.">
        <title>Reconstructed genomes of novel Dehalococcoides mccartyi strains from 1,2,3,4-tetrachlorodibenzo-p-dioxin-dechlorinating enrichment cultures reveal divergent reductive dehalogenase gene profiles.</title>
        <authorList>
            <person name="Dam H.T."/>
            <person name="Vollmers J."/>
            <person name="Kaster A.K."/>
            <person name="Haggblom M.M."/>
        </authorList>
    </citation>
    <scope>NUCLEOTIDE SEQUENCE [LARGE SCALE GENOMIC DNA]</scope>
    <source>
        <strain evidence="2 3">H1-3-2.001</strain>
    </source>
</reference>
<sequence>NPDLDLIHSFVMITRSLERTIAIRFIGLSKVTPEQDAVLQMLNVCGRLSIGELSTMLVREHNTIASLIARMERAGLVLKHKDRLNSNRVTIELSPNARESWDSEIIPDIFNKAISVLSETEKEQLRIISEKIFERTISLSEIYEKERLR</sequence>
<evidence type="ECO:0000313" key="2">
    <source>
        <dbReference type="EMBL" id="PKH44557.1"/>
    </source>
</evidence>
<dbReference type="SMART" id="SM00347">
    <property type="entry name" value="HTH_MARR"/>
    <property type="match status" value="1"/>
</dbReference>
<dbReference type="EMBL" id="PHFD01000475">
    <property type="protein sequence ID" value="PKH44557.1"/>
    <property type="molecule type" value="Genomic_DNA"/>
</dbReference>
<dbReference type="InterPro" id="IPR036390">
    <property type="entry name" value="WH_DNA-bd_sf"/>
</dbReference>
<evidence type="ECO:0000313" key="3">
    <source>
        <dbReference type="Proteomes" id="UP000233649"/>
    </source>
</evidence>
<dbReference type="InterPro" id="IPR036388">
    <property type="entry name" value="WH-like_DNA-bd_sf"/>
</dbReference>
<accession>A0A2J1DR04</accession>
<dbReference type="GO" id="GO:0003700">
    <property type="term" value="F:DNA-binding transcription factor activity"/>
    <property type="evidence" value="ECO:0007669"/>
    <property type="project" value="InterPro"/>
</dbReference>
<comment type="caution">
    <text evidence="2">The sequence shown here is derived from an EMBL/GenBank/DDBJ whole genome shotgun (WGS) entry which is preliminary data.</text>
</comment>
<protein>
    <submittedName>
        <fullName evidence="2">MarR family transcriptional regulator</fullName>
    </submittedName>
</protein>
<evidence type="ECO:0000259" key="1">
    <source>
        <dbReference type="SMART" id="SM00347"/>
    </source>
</evidence>
<dbReference type="Gene3D" id="1.10.10.10">
    <property type="entry name" value="Winged helix-like DNA-binding domain superfamily/Winged helix DNA-binding domain"/>
    <property type="match status" value="1"/>
</dbReference>
<proteinExistence type="predicted"/>
<organism evidence="2 3">
    <name type="scientific">Dehalococcoides mccartyi</name>
    <dbReference type="NCBI Taxonomy" id="61435"/>
    <lineage>
        <taxon>Bacteria</taxon>
        <taxon>Bacillati</taxon>
        <taxon>Chloroflexota</taxon>
        <taxon>Dehalococcoidia</taxon>
        <taxon>Dehalococcoidales</taxon>
        <taxon>Dehalococcoidaceae</taxon>
        <taxon>Dehalococcoides</taxon>
    </lineage>
</organism>
<feature type="domain" description="HTH marR-type" evidence="1">
    <location>
        <begin position="24"/>
        <end position="122"/>
    </location>
</feature>
<dbReference type="InterPro" id="IPR000835">
    <property type="entry name" value="HTH_MarR-typ"/>
</dbReference>
<dbReference type="AlphaFoldDB" id="A0A2J1DR04"/>
<gene>
    <name evidence="2" type="ORF">CVH13_01839</name>
</gene>
<dbReference type="Proteomes" id="UP000233649">
    <property type="component" value="Unassembled WGS sequence"/>
</dbReference>
<name>A0A2J1DR04_9CHLR</name>
<dbReference type="SUPFAM" id="SSF46785">
    <property type="entry name" value="Winged helix' DNA-binding domain"/>
    <property type="match status" value="1"/>
</dbReference>